<feature type="transmembrane region" description="Helical" evidence="7">
    <location>
        <begin position="107"/>
        <end position="127"/>
    </location>
</feature>
<dbReference type="InterPro" id="IPR035906">
    <property type="entry name" value="MetI-like_sf"/>
</dbReference>
<feature type="transmembrane region" description="Helical" evidence="7">
    <location>
        <begin position="139"/>
        <end position="159"/>
    </location>
</feature>
<evidence type="ECO:0000256" key="2">
    <source>
        <dbReference type="ARBA" id="ARBA00022448"/>
    </source>
</evidence>
<evidence type="ECO:0000256" key="1">
    <source>
        <dbReference type="ARBA" id="ARBA00004651"/>
    </source>
</evidence>
<accession>A0ABW0M200</accession>
<dbReference type="EMBL" id="JBHSMH010000111">
    <property type="protein sequence ID" value="MFC5471819.1"/>
    <property type="molecule type" value="Genomic_DNA"/>
</dbReference>
<dbReference type="PANTHER" id="PTHR43744:SF9">
    <property type="entry name" value="POLYGALACTURONAN_RHAMNOGALACTURONAN TRANSPORT SYSTEM PERMEASE PROTEIN YTCP"/>
    <property type="match status" value="1"/>
</dbReference>
<comment type="subcellular location">
    <subcellularLocation>
        <location evidence="1">Cell membrane</location>
        <topology evidence="1">Multi-pass membrane protein</topology>
    </subcellularLocation>
</comment>
<dbReference type="Proteomes" id="UP001596105">
    <property type="component" value="Unassembled WGS sequence"/>
</dbReference>
<feature type="transmembrane region" description="Helical" evidence="7">
    <location>
        <begin position="180"/>
        <end position="202"/>
    </location>
</feature>
<dbReference type="PANTHER" id="PTHR43744">
    <property type="entry name" value="ABC TRANSPORTER PERMEASE PROTEIN MG189-RELATED-RELATED"/>
    <property type="match status" value="1"/>
</dbReference>
<protein>
    <submittedName>
        <fullName evidence="9">Carbohydrate ABC transporter permease</fullName>
    </submittedName>
</protein>
<gene>
    <name evidence="9" type="ORF">ACFPPD_24385</name>
</gene>
<keyword evidence="5 7" id="KW-1133">Transmembrane helix</keyword>
<proteinExistence type="predicted"/>
<keyword evidence="6 7" id="KW-0472">Membrane</keyword>
<keyword evidence="10" id="KW-1185">Reference proteome</keyword>
<evidence type="ECO:0000313" key="10">
    <source>
        <dbReference type="Proteomes" id="UP001596105"/>
    </source>
</evidence>
<comment type="caution">
    <text evidence="9">The sequence shown here is derived from an EMBL/GenBank/DDBJ whole genome shotgun (WGS) entry which is preliminary data.</text>
</comment>
<dbReference type="PROSITE" id="PS50928">
    <property type="entry name" value="ABC_TM1"/>
    <property type="match status" value="1"/>
</dbReference>
<dbReference type="InterPro" id="IPR000515">
    <property type="entry name" value="MetI-like"/>
</dbReference>
<dbReference type="RefSeq" id="WP_209744242.1">
    <property type="nucleotide sequence ID" value="NZ_JBHSMH010000111.1"/>
</dbReference>
<feature type="transmembrane region" description="Helical" evidence="7">
    <location>
        <begin position="72"/>
        <end position="95"/>
    </location>
</feature>
<evidence type="ECO:0000256" key="5">
    <source>
        <dbReference type="ARBA" id="ARBA00022989"/>
    </source>
</evidence>
<keyword evidence="4 7" id="KW-0812">Transmembrane</keyword>
<evidence type="ECO:0000256" key="7">
    <source>
        <dbReference type="SAM" id="Phobius"/>
    </source>
</evidence>
<evidence type="ECO:0000259" key="8">
    <source>
        <dbReference type="PROSITE" id="PS50928"/>
    </source>
</evidence>
<dbReference type="SUPFAM" id="SSF161098">
    <property type="entry name" value="MetI-like"/>
    <property type="match status" value="1"/>
</dbReference>
<evidence type="ECO:0000256" key="6">
    <source>
        <dbReference type="ARBA" id="ARBA00023136"/>
    </source>
</evidence>
<evidence type="ECO:0000313" key="9">
    <source>
        <dbReference type="EMBL" id="MFC5471819.1"/>
    </source>
</evidence>
<sequence>MHKKKIDVPNAIITFFLGIIALITLFPFYQTVMLSFSTVIDAGSSKVFLYPSKFDVSAYYYLYVDGKVVKGLIVSIIVTVAGTALSLAVSTAGAYALSKKTMPGRNLMFNAIIFTMFFSGGLIPYFLTVQKLHMQNSMLVMIVPLAVNTFYLILMKNFFNTIPASLEESAKIDGANDIVVLIRIVVPVSMPILATMVLFYAVDKWNEWWLPTLFINDADMYPLQLVLRNALTNLSQIINNSVGLQLAKSMQNVYGDSVRSAMIVISAVPIILVYPFIQKFFAKGIMIGSIKG</sequence>
<keyword evidence="3" id="KW-1003">Cell membrane</keyword>
<feature type="transmembrane region" description="Helical" evidence="7">
    <location>
        <begin position="12"/>
        <end position="29"/>
    </location>
</feature>
<reference evidence="10" key="1">
    <citation type="journal article" date="2019" name="Int. J. Syst. Evol. Microbiol.">
        <title>The Global Catalogue of Microorganisms (GCM) 10K type strain sequencing project: providing services to taxonomists for standard genome sequencing and annotation.</title>
        <authorList>
            <consortium name="The Broad Institute Genomics Platform"/>
            <consortium name="The Broad Institute Genome Sequencing Center for Infectious Disease"/>
            <person name="Wu L."/>
            <person name="Ma J."/>
        </authorList>
    </citation>
    <scope>NUCLEOTIDE SEQUENCE [LARGE SCALE GENOMIC DNA]</scope>
    <source>
        <strain evidence="10">CCUG 57113</strain>
    </source>
</reference>
<organism evidence="9 10">
    <name type="scientific">Cohnella suwonensis</name>
    <dbReference type="NCBI Taxonomy" id="696072"/>
    <lineage>
        <taxon>Bacteria</taxon>
        <taxon>Bacillati</taxon>
        <taxon>Bacillota</taxon>
        <taxon>Bacilli</taxon>
        <taxon>Bacillales</taxon>
        <taxon>Paenibacillaceae</taxon>
        <taxon>Cohnella</taxon>
    </lineage>
</organism>
<keyword evidence="2" id="KW-0813">Transport</keyword>
<feature type="transmembrane region" description="Helical" evidence="7">
    <location>
        <begin position="258"/>
        <end position="277"/>
    </location>
</feature>
<name>A0ABW0M200_9BACL</name>
<dbReference type="CDD" id="cd06261">
    <property type="entry name" value="TM_PBP2"/>
    <property type="match status" value="1"/>
</dbReference>
<evidence type="ECO:0000256" key="4">
    <source>
        <dbReference type="ARBA" id="ARBA00022692"/>
    </source>
</evidence>
<evidence type="ECO:0000256" key="3">
    <source>
        <dbReference type="ARBA" id="ARBA00022475"/>
    </source>
</evidence>
<dbReference type="Gene3D" id="1.10.3720.10">
    <property type="entry name" value="MetI-like"/>
    <property type="match status" value="1"/>
</dbReference>
<feature type="domain" description="ABC transmembrane type-1" evidence="8">
    <location>
        <begin position="72"/>
        <end position="275"/>
    </location>
</feature>